<dbReference type="EMBL" id="JAKWJU010000002">
    <property type="protein sequence ID" value="MCH6163104.1"/>
    <property type="molecule type" value="Genomic_DNA"/>
</dbReference>
<dbReference type="Proteomes" id="UP001166784">
    <property type="component" value="Unassembled WGS sequence"/>
</dbReference>
<evidence type="ECO:0008006" key="3">
    <source>
        <dbReference type="Google" id="ProtNLM"/>
    </source>
</evidence>
<name>A0ABS9T3J5_9ACTN</name>
<gene>
    <name evidence="1" type="ORF">MMA15_22740</name>
</gene>
<evidence type="ECO:0000313" key="2">
    <source>
        <dbReference type="Proteomes" id="UP001166784"/>
    </source>
</evidence>
<reference evidence="1" key="2">
    <citation type="journal article" date="2023" name="Int. J. Syst. Evol. Microbiol.">
        <title>Streptomyces marispadix sp. nov., isolated from marine beach sediment of the Northern Coast of Portugal.</title>
        <authorList>
            <person name="dos Santos J.D.N."/>
            <person name="Vitorino I.R."/>
            <person name="Kallscheuer N."/>
            <person name="Srivastava A."/>
            <person name="Krautwurst S."/>
            <person name="Marz M."/>
            <person name="Jogler C."/>
            <person name="Lobo Da Cunha A."/>
            <person name="Catita J."/>
            <person name="Goncalves H."/>
            <person name="Gonzalez I."/>
            <person name="Reyes F."/>
            <person name="Lage O.M."/>
        </authorList>
    </citation>
    <scope>NUCLEOTIDE SEQUENCE</scope>
    <source>
        <strain evidence="1">M600PL45_2</strain>
    </source>
</reference>
<protein>
    <recommendedName>
        <fullName evidence="3">Dickkopf N-terminal cysteine-rich domain-containing protein</fullName>
    </recommendedName>
</protein>
<dbReference type="RefSeq" id="WP_241061954.1">
    <property type="nucleotide sequence ID" value="NZ_JAKWJU010000002.1"/>
</dbReference>
<accession>A0ABS9T3J5</accession>
<comment type="caution">
    <text evidence="1">The sequence shown here is derived from an EMBL/GenBank/DDBJ whole genome shotgun (WGS) entry which is preliminary data.</text>
</comment>
<keyword evidence="2" id="KW-1185">Reference proteome</keyword>
<evidence type="ECO:0000313" key="1">
    <source>
        <dbReference type="EMBL" id="MCH6163104.1"/>
    </source>
</evidence>
<proteinExistence type="predicted"/>
<organism evidence="1 2">
    <name type="scientific">Streptomyces marispadix</name>
    <dbReference type="NCBI Taxonomy" id="2922868"/>
    <lineage>
        <taxon>Bacteria</taxon>
        <taxon>Bacillati</taxon>
        <taxon>Actinomycetota</taxon>
        <taxon>Actinomycetes</taxon>
        <taxon>Kitasatosporales</taxon>
        <taxon>Streptomycetaceae</taxon>
        <taxon>Streptomyces</taxon>
    </lineage>
</organism>
<sequence>MSATSLSERLAGNGMQQHLHAEATAVEEACVPRYESCAWDSQCCHGLICEWFHCYLQG</sequence>
<reference evidence="1" key="1">
    <citation type="submission" date="2022-03" db="EMBL/GenBank/DDBJ databases">
        <authorList>
            <person name="Santos J.D.N."/>
            <person name="Kallscheuer N."/>
            <person name="Jogler C."/>
            <person name="Lage O.M."/>
        </authorList>
    </citation>
    <scope>NUCLEOTIDE SEQUENCE</scope>
    <source>
        <strain evidence="1">M600PL45_2</strain>
    </source>
</reference>